<dbReference type="InterPro" id="IPR036390">
    <property type="entry name" value="WH_DNA-bd_sf"/>
</dbReference>
<dbReference type="Gene3D" id="1.10.10.10">
    <property type="entry name" value="Winged helix-like DNA-binding domain superfamily/Winged helix DNA-binding domain"/>
    <property type="match status" value="1"/>
</dbReference>
<feature type="domain" description="HTH arsR-type" evidence="4">
    <location>
        <begin position="3"/>
        <end position="98"/>
    </location>
</feature>
<accession>A0ABV8KVQ1</accession>
<dbReference type="PRINTS" id="PR00778">
    <property type="entry name" value="HTHARSR"/>
</dbReference>
<dbReference type="EMBL" id="JBHSBN010000033">
    <property type="protein sequence ID" value="MFC4110103.1"/>
    <property type="molecule type" value="Genomic_DNA"/>
</dbReference>
<dbReference type="InterPro" id="IPR036388">
    <property type="entry name" value="WH-like_DNA-bd_sf"/>
</dbReference>
<dbReference type="InterPro" id="IPR001845">
    <property type="entry name" value="HTH_ArsR_DNA-bd_dom"/>
</dbReference>
<keyword evidence="3" id="KW-0804">Transcription</keyword>
<dbReference type="NCBIfam" id="NF033788">
    <property type="entry name" value="HTH_metalloreg"/>
    <property type="match status" value="1"/>
</dbReference>
<dbReference type="PANTHER" id="PTHR43132">
    <property type="entry name" value="ARSENICAL RESISTANCE OPERON REPRESSOR ARSR-RELATED"/>
    <property type="match status" value="1"/>
</dbReference>
<evidence type="ECO:0000313" key="6">
    <source>
        <dbReference type="Proteomes" id="UP001595868"/>
    </source>
</evidence>
<evidence type="ECO:0000256" key="3">
    <source>
        <dbReference type="ARBA" id="ARBA00023163"/>
    </source>
</evidence>
<name>A0ABV8KVQ1_9ACTN</name>
<dbReference type="Proteomes" id="UP001595868">
    <property type="component" value="Unassembled WGS sequence"/>
</dbReference>
<evidence type="ECO:0000256" key="2">
    <source>
        <dbReference type="ARBA" id="ARBA00023125"/>
    </source>
</evidence>
<organism evidence="5 6">
    <name type="scientific">Micromonospora zhanjiangensis</name>
    <dbReference type="NCBI Taxonomy" id="1522057"/>
    <lineage>
        <taxon>Bacteria</taxon>
        <taxon>Bacillati</taxon>
        <taxon>Actinomycetota</taxon>
        <taxon>Actinomycetes</taxon>
        <taxon>Micromonosporales</taxon>
        <taxon>Micromonosporaceae</taxon>
        <taxon>Micromonospora</taxon>
    </lineage>
</organism>
<dbReference type="InterPro" id="IPR011991">
    <property type="entry name" value="ArsR-like_HTH"/>
</dbReference>
<dbReference type="RefSeq" id="WP_377552246.1">
    <property type="nucleotide sequence ID" value="NZ_JBHSBN010000033.1"/>
</dbReference>
<dbReference type="CDD" id="cd00090">
    <property type="entry name" value="HTH_ARSR"/>
    <property type="match status" value="1"/>
</dbReference>
<keyword evidence="6" id="KW-1185">Reference proteome</keyword>
<protein>
    <submittedName>
        <fullName evidence="5">ArsR/SmtB family transcription factor</fullName>
    </submittedName>
</protein>
<gene>
    <name evidence="5" type="ORF">ACFOX0_29805</name>
</gene>
<dbReference type="PANTHER" id="PTHR43132:SF2">
    <property type="entry name" value="ARSENICAL RESISTANCE OPERON REPRESSOR ARSR-RELATED"/>
    <property type="match status" value="1"/>
</dbReference>
<dbReference type="PROSITE" id="PS50987">
    <property type="entry name" value="HTH_ARSR_2"/>
    <property type="match status" value="1"/>
</dbReference>
<dbReference type="SUPFAM" id="SSF46785">
    <property type="entry name" value="Winged helix' DNA-binding domain"/>
    <property type="match status" value="1"/>
</dbReference>
<evidence type="ECO:0000259" key="4">
    <source>
        <dbReference type="PROSITE" id="PS50987"/>
    </source>
</evidence>
<evidence type="ECO:0000256" key="1">
    <source>
        <dbReference type="ARBA" id="ARBA00023015"/>
    </source>
</evidence>
<comment type="caution">
    <text evidence="5">The sequence shown here is derived from an EMBL/GenBank/DDBJ whole genome shotgun (WGS) entry which is preliminary data.</text>
</comment>
<dbReference type="SMART" id="SM00418">
    <property type="entry name" value="HTH_ARSR"/>
    <property type="match status" value="1"/>
</dbReference>
<dbReference type="InterPro" id="IPR051011">
    <property type="entry name" value="Metal_resp_trans_reg"/>
</dbReference>
<reference evidence="6" key="1">
    <citation type="journal article" date="2019" name="Int. J. Syst. Evol. Microbiol.">
        <title>The Global Catalogue of Microorganisms (GCM) 10K type strain sequencing project: providing services to taxonomists for standard genome sequencing and annotation.</title>
        <authorList>
            <consortium name="The Broad Institute Genomics Platform"/>
            <consortium name="The Broad Institute Genome Sequencing Center for Infectious Disease"/>
            <person name="Wu L."/>
            <person name="Ma J."/>
        </authorList>
    </citation>
    <scope>NUCLEOTIDE SEQUENCE [LARGE SCALE GENOMIC DNA]</scope>
    <source>
        <strain evidence="6">2902at01</strain>
    </source>
</reference>
<evidence type="ECO:0000313" key="5">
    <source>
        <dbReference type="EMBL" id="MFC4110103.1"/>
    </source>
</evidence>
<keyword evidence="2" id="KW-0238">DNA-binding</keyword>
<dbReference type="Pfam" id="PF12840">
    <property type="entry name" value="HTH_20"/>
    <property type="match status" value="1"/>
</dbReference>
<sequence length="104" mass="11191">MTTQQLVSERTQEFLRALASENRQRIVMLFADGQPRTVGQVAAEAGVGQSTASEQLTLLRRGGLVRAERNGKTVRYMADGDGIAAALSELQQVLARCCPPEASS</sequence>
<keyword evidence="1" id="KW-0805">Transcription regulation</keyword>
<proteinExistence type="predicted"/>